<organism evidence="2 3">
    <name type="scientific">Candidatus Borkfalkia ceftriaxoniphila</name>
    <dbReference type="NCBI Taxonomy" id="2508949"/>
    <lineage>
        <taxon>Bacteria</taxon>
        <taxon>Bacillati</taxon>
        <taxon>Bacillota</taxon>
        <taxon>Clostridia</taxon>
        <taxon>Christensenellales</taxon>
        <taxon>Christensenellaceae</taxon>
        <taxon>Candidatus Borkfalkia</taxon>
    </lineage>
</organism>
<sequence>MGWFNSLSALEKTYFIIACVASVFLIIQILFMVFGGDGDADADGDIDGDGASDGGGDSGVTPFSVKGIVAFFAVGGWTGLLMLSYDVHVAVSVIVSLVAGGAALVAVWLILRSILKLQDNGTLVMEKIVGKTATVYVSIPPKRSGRGKVTMTAQGRFTELDAVSDEEERIPVDETVEVVEVVGDCLIVKRKEA</sequence>
<feature type="transmembrane region" description="Helical" evidence="1">
    <location>
        <begin position="14"/>
        <end position="34"/>
    </location>
</feature>
<name>A0A4Q2KCR3_9FIRM</name>
<keyword evidence="1" id="KW-0812">Transmembrane</keyword>
<evidence type="ECO:0000256" key="1">
    <source>
        <dbReference type="SAM" id="Phobius"/>
    </source>
</evidence>
<dbReference type="Gene3D" id="2.40.50.140">
    <property type="entry name" value="Nucleic acid-binding proteins"/>
    <property type="match status" value="1"/>
</dbReference>
<dbReference type="EMBL" id="SDOZ01000002">
    <property type="protein sequence ID" value="RXZ61690.1"/>
    <property type="molecule type" value="Genomic_DNA"/>
</dbReference>
<gene>
    <name evidence="2" type="ORF">ESZ91_04685</name>
</gene>
<feature type="transmembrane region" description="Helical" evidence="1">
    <location>
        <begin position="63"/>
        <end position="83"/>
    </location>
</feature>
<feature type="transmembrane region" description="Helical" evidence="1">
    <location>
        <begin position="89"/>
        <end position="111"/>
    </location>
</feature>
<reference evidence="2 3" key="1">
    <citation type="journal article" date="2019" name="Gut">
        <title>Antibiotics-induced monodominance of a novel gut bacterial order.</title>
        <authorList>
            <person name="Hildebrand F."/>
            <person name="Moitinho-Silva L."/>
            <person name="Blasche S."/>
            <person name="Jahn M.T."/>
            <person name="Gossmann T.I."/>
            <person name="Heuerta-Cepas J."/>
            <person name="Hercog R."/>
            <person name="Luetge M."/>
            <person name="Bahram M."/>
            <person name="Pryszlak A."/>
            <person name="Alves R.J."/>
            <person name="Waszak S.M."/>
            <person name="Zhu A."/>
            <person name="Ye L."/>
            <person name="Costea P.I."/>
            <person name="Aalvink S."/>
            <person name="Belzer C."/>
            <person name="Forslund S.K."/>
            <person name="Sunagawa S."/>
            <person name="Hentschel U."/>
            <person name="Merten C."/>
            <person name="Patil K.R."/>
            <person name="Benes V."/>
            <person name="Bork P."/>
        </authorList>
    </citation>
    <scope>NUCLEOTIDE SEQUENCE [LARGE SCALE GENOMIC DNA]</scope>
    <source>
        <strain evidence="2 3">HDS1380</strain>
    </source>
</reference>
<evidence type="ECO:0000313" key="2">
    <source>
        <dbReference type="EMBL" id="RXZ61690.1"/>
    </source>
</evidence>
<keyword evidence="1" id="KW-0472">Membrane</keyword>
<dbReference type="AlphaFoldDB" id="A0A4Q2KCR3"/>
<evidence type="ECO:0000313" key="3">
    <source>
        <dbReference type="Proteomes" id="UP000291269"/>
    </source>
</evidence>
<dbReference type="OrthoDB" id="189831at2"/>
<comment type="caution">
    <text evidence="2">The sequence shown here is derived from an EMBL/GenBank/DDBJ whole genome shotgun (WGS) entry which is preliminary data.</text>
</comment>
<proteinExistence type="predicted"/>
<dbReference type="RefSeq" id="WP_129224602.1">
    <property type="nucleotide sequence ID" value="NZ_SDOZ01000002.1"/>
</dbReference>
<keyword evidence="3" id="KW-1185">Reference proteome</keyword>
<dbReference type="Proteomes" id="UP000291269">
    <property type="component" value="Unassembled WGS sequence"/>
</dbReference>
<protein>
    <submittedName>
        <fullName evidence="2">Uncharacterized protein</fullName>
    </submittedName>
</protein>
<dbReference type="InterPro" id="IPR012340">
    <property type="entry name" value="NA-bd_OB-fold"/>
</dbReference>
<accession>A0A4Q2KCR3</accession>
<keyword evidence="1" id="KW-1133">Transmembrane helix</keyword>